<protein>
    <submittedName>
        <fullName evidence="1">Uncharacterized protein</fullName>
    </submittedName>
</protein>
<name>A0ACD5WJZ8_AVESA</name>
<proteinExistence type="predicted"/>
<sequence>MVKPGRPVTIVLPCFRRATSIELDTCFLPIKLPPAGELPALEMLSISGNIVDLGAFLNRCPRLRVLRVTFRGVKPGTLELAIAALQAAAALGLVVSRIGIKFDYIDGRQNIDGACFASLLGAVATLSPLEFFFENGFREWTEADMLCFPHTTSIEMNLYRLRFKQLPAGEFSALERLSLSGCTLVNLVTMVSRCPRLRVLKVIADKFARDVTIHSASLQELQICVTERSWCRRIDIRTPLLKQLNLNVHGNTALTVSIMAPLLEQVSWRWEYAELPLMFGFWSLRMMKLVTAESNNGKDGVLNNDTQDACSPHPHINVLSLHVVHASYRLGAAMNFVAEIEKIPVTNFSVLELHISQRGHVYGPFLLRLFGMHHIRTAIRSLKVILPWHEISGIQGCLENFPCDEPTNWRSQNISLDNLAEVEIDNFRGGDRGTDFLTLIFKWAPMLKRMTVRISPQIEQDKFKACAMDTHNIFSVYHSVNCSLFIQHTSIPSPCS</sequence>
<reference evidence="1" key="2">
    <citation type="submission" date="2025-09" db="UniProtKB">
        <authorList>
            <consortium name="EnsemblPlants"/>
        </authorList>
    </citation>
    <scope>IDENTIFICATION</scope>
</reference>
<evidence type="ECO:0000313" key="2">
    <source>
        <dbReference type="Proteomes" id="UP001732700"/>
    </source>
</evidence>
<dbReference type="EnsemblPlants" id="AVESA.00010b.r2.4AG0629900.1">
    <property type="protein sequence ID" value="AVESA.00010b.r2.4AG0629900.1.CDS"/>
    <property type="gene ID" value="AVESA.00010b.r2.4AG0629900"/>
</dbReference>
<keyword evidence="2" id="KW-1185">Reference proteome</keyword>
<reference evidence="1" key="1">
    <citation type="submission" date="2021-05" db="EMBL/GenBank/DDBJ databases">
        <authorList>
            <person name="Scholz U."/>
            <person name="Mascher M."/>
            <person name="Fiebig A."/>
        </authorList>
    </citation>
    <scope>NUCLEOTIDE SEQUENCE [LARGE SCALE GENOMIC DNA]</scope>
</reference>
<dbReference type="Proteomes" id="UP001732700">
    <property type="component" value="Chromosome 4A"/>
</dbReference>
<accession>A0ACD5WJZ8</accession>
<organism evidence="1 2">
    <name type="scientific">Avena sativa</name>
    <name type="common">Oat</name>
    <dbReference type="NCBI Taxonomy" id="4498"/>
    <lineage>
        <taxon>Eukaryota</taxon>
        <taxon>Viridiplantae</taxon>
        <taxon>Streptophyta</taxon>
        <taxon>Embryophyta</taxon>
        <taxon>Tracheophyta</taxon>
        <taxon>Spermatophyta</taxon>
        <taxon>Magnoliopsida</taxon>
        <taxon>Liliopsida</taxon>
        <taxon>Poales</taxon>
        <taxon>Poaceae</taxon>
        <taxon>BOP clade</taxon>
        <taxon>Pooideae</taxon>
        <taxon>Poodae</taxon>
        <taxon>Poeae</taxon>
        <taxon>Poeae Chloroplast Group 1 (Aveneae type)</taxon>
        <taxon>Aveninae</taxon>
        <taxon>Avena</taxon>
    </lineage>
</organism>
<evidence type="ECO:0000313" key="1">
    <source>
        <dbReference type="EnsemblPlants" id="AVESA.00010b.r2.4AG0629900.1.CDS"/>
    </source>
</evidence>